<dbReference type="PROSITE" id="PS51257">
    <property type="entry name" value="PROKAR_LIPOPROTEIN"/>
    <property type="match status" value="1"/>
</dbReference>
<name>A0A6N7W4Q8_9ACTO</name>
<proteinExistence type="predicted"/>
<evidence type="ECO:0008006" key="4">
    <source>
        <dbReference type="Google" id="ProtNLM"/>
    </source>
</evidence>
<evidence type="ECO:0000313" key="3">
    <source>
        <dbReference type="Proteomes" id="UP000470875"/>
    </source>
</evidence>
<dbReference type="RefSeq" id="WP_154544528.1">
    <property type="nucleotide sequence ID" value="NZ_VULO01000006.1"/>
</dbReference>
<feature type="signal peptide" evidence="1">
    <location>
        <begin position="1"/>
        <end position="23"/>
    </location>
</feature>
<accession>A0A6N7W4Q8</accession>
<feature type="chain" id="PRO_5027107548" description="Lipoprotein" evidence="1">
    <location>
        <begin position="24"/>
        <end position="245"/>
    </location>
</feature>
<protein>
    <recommendedName>
        <fullName evidence="4">Lipoprotein</fullName>
    </recommendedName>
</protein>
<sequence>MTPRHHRHATLAIAACLLGIVLAACGTTDTTNSGVETVQSRGSGKGDTTMVAPGERITWNEMIAAYGLGRYPNKGELPEIVEDWRSHIPATNRDAPAYYPFVQYQHLTFKELGTALEEPLMEALSEIEETLGVGPWEDHQDSGGRCGPADPNSEYHFGIGRYVLLSKVTSVDPTDEQYTQMIEILNKYYPGINKRENQYRSSDEEGKRNYMMAADTDDMISIWMEQGSGGARVTLDSGCYITTDD</sequence>
<dbReference type="Proteomes" id="UP000470875">
    <property type="component" value="Unassembled WGS sequence"/>
</dbReference>
<evidence type="ECO:0000256" key="1">
    <source>
        <dbReference type="SAM" id="SignalP"/>
    </source>
</evidence>
<evidence type="ECO:0000313" key="2">
    <source>
        <dbReference type="EMBL" id="MSS84295.1"/>
    </source>
</evidence>
<organism evidence="2 3">
    <name type="scientific">Scrofimicrobium canadense</name>
    <dbReference type="NCBI Taxonomy" id="2652290"/>
    <lineage>
        <taxon>Bacteria</taxon>
        <taxon>Bacillati</taxon>
        <taxon>Actinomycetota</taxon>
        <taxon>Actinomycetes</taxon>
        <taxon>Actinomycetales</taxon>
        <taxon>Actinomycetaceae</taxon>
        <taxon>Scrofimicrobium</taxon>
    </lineage>
</organism>
<reference evidence="2 3" key="1">
    <citation type="submission" date="2019-08" db="EMBL/GenBank/DDBJ databases">
        <title>In-depth cultivation of the pig gut microbiome towards novel bacterial diversity and tailored functional studies.</title>
        <authorList>
            <person name="Wylensek D."/>
            <person name="Hitch T.C.A."/>
            <person name="Clavel T."/>
        </authorList>
    </citation>
    <scope>NUCLEOTIDE SEQUENCE [LARGE SCALE GENOMIC DNA]</scope>
    <source>
        <strain evidence="2 3">WB03_NA08</strain>
    </source>
</reference>
<dbReference type="EMBL" id="VULO01000006">
    <property type="protein sequence ID" value="MSS84295.1"/>
    <property type="molecule type" value="Genomic_DNA"/>
</dbReference>
<keyword evidence="1" id="KW-0732">Signal</keyword>
<keyword evidence="3" id="KW-1185">Reference proteome</keyword>
<comment type="caution">
    <text evidence="2">The sequence shown here is derived from an EMBL/GenBank/DDBJ whole genome shotgun (WGS) entry which is preliminary data.</text>
</comment>
<gene>
    <name evidence="2" type="ORF">FYJ24_05845</name>
</gene>
<dbReference type="AlphaFoldDB" id="A0A6N7W4Q8"/>